<evidence type="ECO:0000313" key="2">
    <source>
        <dbReference type="EMBL" id="ONI02473.1"/>
    </source>
</evidence>
<dbReference type="AlphaFoldDB" id="A0A251NT51"/>
<name>A0A251NT51_PRUPE</name>
<keyword evidence="3" id="KW-1185">Reference proteome</keyword>
<dbReference type="Pfam" id="PF25597">
    <property type="entry name" value="SH3_retrovirus"/>
    <property type="match status" value="1"/>
</dbReference>
<reference evidence="2 3" key="1">
    <citation type="journal article" date="2013" name="Nat. Genet.">
        <title>The high-quality draft genome of peach (Prunus persica) identifies unique patterns of genetic diversity, domestication and genome evolution.</title>
        <authorList>
            <consortium name="International Peach Genome Initiative"/>
            <person name="Verde I."/>
            <person name="Abbott A.G."/>
            <person name="Scalabrin S."/>
            <person name="Jung S."/>
            <person name="Shu S."/>
            <person name="Marroni F."/>
            <person name="Zhebentyayeva T."/>
            <person name="Dettori M.T."/>
            <person name="Grimwood J."/>
            <person name="Cattonaro F."/>
            <person name="Zuccolo A."/>
            <person name="Rossini L."/>
            <person name="Jenkins J."/>
            <person name="Vendramin E."/>
            <person name="Meisel L.A."/>
            <person name="Decroocq V."/>
            <person name="Sosinski B."/>
            <person name="Prochnik S."/>
            <person name="Mitros T."/>
            <person name="Policriti A."/>
            <person name="Cipriani G."/>
            <person name="Dondini L."/>
            <person name="Ficklin S."/>
            <person name="Goodstein D.M."/>
            <person name="Xuan P."/>
            <person name="Del Fabbro C."/>
            <person name="Aramini V."/>
            <person name="Copetti D."/>
            <person name="Gonzalez S."/>
            <person name="Horner D.S."/>
            <person name="Falchi R."/>
            <person name="Lucas S."/>
            <person name="Mica E."/>
            <person name="Maldonado J."/>
            <person name="Lazzari B."/>
            <person name="Bielenberg D."/>
            <person name="Pirona R."/>
            <person name="Miculan M."/>
            <person name="Barakat A."/>
            <person name="Testolin R."/>
            <person name="Stella A."/>
            <person name="Tartarini S."/>
            <person name="Tonutti P."/>
            <person name="Arus P."/>
            <person name="Orellana A."/>
            <person name="Wells C."/>
            <person name="Main D."/>
            <person name="Vizzotto G."/>
            <person name="Silva H."/>
            <person name="Salamini F."/>
            <person name="Schmutz J."/>
            <person name="Morgante M."/>
            <person name="Rokhsar D.S."/>
        </authorList>
    </citation>
    <scope>NUCLEOTIDE SEQUENCE [LARGE SCALE GENOMIC DNA]</scope>
    <source>
        <strain evidence="3">cv. Nemared</strain>
    </source>
</reference>
<accession>A0A251NT51</accession>
<dbReference type="Gramene" id="ONI02473">
    <property type="protein sequence ID" value="ONI02473"/>
    <property type="gene ID" value="PRUPE_6G200700"/>
</dbReference>
<gene>
    <name evidence="2" type="ORF">PRUPE_6G200700</name>
</gene>
<dbReference type="InterPro" id="IPR057670">
    <property type="entry name" value="SH3_retrovirus"/>
</dbReference>
<feature type="domain" description="Retroviral polymerase SH3-like" evidence="1">
    <location>
        <begin position="95"/>
        <end position="125"/>
    </location>
</feature>
<dbReference type="EMBL" id="CM007656">
    <property type="protein sequence ID" value="ONI02473.1"/>
    <property type="molecule type" value="Genomic_DNA"/>
</dbReference>
<organism evidence="2 3">
    <name type="scientific">Prunus persica</name>
    <name type="common">Peach</name>
    <name type="synonym">Amygdalus persica</name>
    <dbReference type="NCBI Taxonomy" id="3760"/>
    <lineage>
        <taxon>Eukaryota</taxon>
        <taxon>Viridiplantae</taxon>
        <taxon>Streptophyta</taxon>
        <taxon>Embryophyta</taxon>
        <taxon>Tracheophyta</taxon>
        <taxon>Spermatophyta</taxon>
        <taxon>Magnoliopsida</taxon>
        <taxon>eudicotyledons</taxon>
        <taxon>Gunneridae</taxon>
        <taxon>Pentapetalae</taxon>
        <taxon>rosids</taxon>
        <taxon>fabids</taxon>
        <taxon>Rosales</taxon>
        <taxon>Rosaceae</taxon>
        <taxon>Amygdaloideae</taxon>
        <taxon>Amygdaleae</taxon>
        <taxon>Prunus</taxon>
    </lineage>
</organism>
<dbReference type="Proteomes" id="UP000006882">
    <property type="component" value="Chromosome G6"/>
</dbReference>
<evidence type="ECO:0000313" key="3">
    <source>
        <dbReference type="Proteomes" id="UP000006882"/>
    </source>
</evidence>
<sequence>MQNLTERLRPLVGLKGRDYCVICKLSEDQSLSWRDTMQHSRTNSCDLLAQLPSLVRSFLYGSFSCPPLHLDAYHRMRSFFNVHLIIDFLKVLDVCFSHIVPYNTNKLSFKSIKCVFIRYNNHYKG</sequence>
<protein>
    <recommendedName>
        <fullName evidence="1">Retroviral polymerase SH3-like domain-containing protein</fullName>
    </recommendedName>
</protein>
<proteinExistence type="predicted"/>
<evidence type="ECO:0000259" key="1">
    <source>
        <dbReference type="Pfam" id="PF25597"/>
    </source>
</evidence>